<dbReference type="EMBL" id="QFXC01000002">
    <property type="protein sequence ID" value="RDH85973.1"/>
    <property type="molecule type" value="Genomic_DNA"/>
</dbReference>
<feature type="domain" description="DUF5675" evidence="1">
    <location>
        <begin position="8"/>
        <end position="111"/>
    </location>
</feature>
<sequence>MSWNFIHVVRRTFQSDDNWGEMFIQNTQGQWEKLCFTYELPWDTFSSGPHTGKSKNNHSRVKIGDYNVKPRADGPKGWRLELQNTGHRSNIQIHRAHKSMFIQGCMLPVSFNNLSTNALNKGDPLIQIQSTTLMTKIKNRYDLLKTGKTGDATLTISATLPAKVNIPGANKYA</sequence>
<dbReference type="AlphaFoldDB" id="A0A370DMB0"/>
<evidence type="ECO:0000259" key="1">
    <source>
        <dbReference type="Pfam" id="PF18925"/>
    </source>
</evidence>
<dbReference type="Pfam" id="PF18925">
    <property type="entry name" value="DUF5675"/>
    <property type="match status" value="1"/>
</dbReference>
<proteinExistence type="predicted"/>
<comment type="caution">
    <text evidence="2">The sequence shown here is derived from an EMBL/GenBank/DDBJ whole genome shotgun (WGS) entry which is preliminary data.</text>
</comment>
<protein>
    <recommendedName>
        <fullName evidence="1">DUF5675 domain-containing protein</fullName>
    </recommendedName>
</protein>
<name>A0A370DMB0_9GAMM</name>
<dbReference type="InterPro" id="IPR043732">
    <property type="entry name" value="DUF5675"/>
</dbReference>
<reference evidence="2 3" key="1">
    <citation type="journal article" date="2018" name="ISME J.">
        <title>Endosymbiont genomes yield clues of tubeworm success.</title>
        <authorList>
            <person name="Li Y."/>
            <person name="Liles M.R."/>
            <person name="Halanych K.M."/>
        </authorList>
    </citation>
    <scope>NUCLEOTIDE SEQUENCE [LARGE SCALE GENOMIC DNA]</scope>
    <source>
        <strain evidence="2">A1464</strain>
    </source>
</reference>
<gene>
    <name evidence="2" type="ORF">DIZ80_00425</name>
</gene>
<evidence type="ECO:0000313" key="2">
    <source>
        <dbReference type="EMBL" id="RDH85973.1"/>
    </source>
</evidence>
<evidence type="ECO:0000313" key="3">
    <source>
        <dbReference type="Proteomes" id="UP000254266"/>
    </source>
</evidence>
<keyword evidence="3" id="KW-1185">Reference proteome</keyword>
<organism evidence="2 3">
    <name type="scientific">endosymbiont of Galathealinum brachiosum</name>
    <dbReference type="NCBI Taxonomy" id="2200906"/>
    <lineage>
        <taxon>Bacteria</taxon>
        <taxon>Pseudomonadati</taxon>
        <taxon>Pseudomonadota</taxon>
        <taxon>Gammaproteobacteria</taxon>
        <taxon>sulfur-oxidizing symbionts</taxon>
    </lineage>
</organism>
<dbReference type="Proteomes" id="UP000254266">
    <property type="component" value="Unassembled WGS sequence"/>
</dbReference>
<accession>A0A370DMB0</accession>